<sequence>MKNSIQHIRFVIIALLIMTTTISNAQVTYEDELETVYLNDQKEEVVYTNDFSNYNKEIIAKNEIHFVSAIRDAKQNNDYLLFLSERSNLEILNVAYLKTLRKGANRSVDVEAFADFLRDRLPELIQQFQKDKNLEELYIISRKNTFNGKIDALPSVL</sequence>
<proteinExistence type="predicted"/>
<dbReference type="RefSeq" id="WP_073320962.1">
    <property type="nucleotide sequence ID" value="NZ_FQYP01000011.1"/>
</dbReference>
<evidence type="ECO:0000313" key="2">
    <source>
        <dbReference type="EMBL" id="SHJ58739.1"/>
    </source>
</evidence>
<keyword evidence="1" id="KW-0732">Signal</keyword>
<dbReference type="EMBL" id="FQYP01000011">
    <property type="protein sequence ID" value="SHJ58739.1"/>
    <property type="molecule type" value="Genomic_DNA"/>
</dbReference>
<reference evidence="3" key="1">
    <citation type="submission" date="2016-11" db="EMBL/GenBank/DDBJ databases">
        <authorList>
            <person name="Varghese N."/>
            <person name="Submissions S."/>
        </authorList>
    </citation>
    <scope>NUCLEOTIDE SEQUENCE [LARGE SCALE GENOMIC DNA]</scope>
    <source>
        <strain evidence="3">DSM 22623</strain>
    </source>
</reference>
<protein>
    <submittedName>
        <fullName evidence="2">Uncharacterized protein</fullName>
    </submittedName>
</protein>
<keyword evidence="3" id="KW-1185">Reference proteome</keyword>
<dbReference type="AlphaFoldDB" id="A0A1M6KIL8"/>
<organism evidence="2 3">
    <name type="scientific">Aquimarina spongiae</name>
    <dbReference type="NCBI Taxonomy" id="570521"/>
    <lineage>
        <taxon>Bacteria</taxon>
        <taxon>Pseudomonadati</taxon>
        <taxon>Bacteroidota</taxon>
        <taxon>Flavobacteriia</taxon>
        <taxon>Flavobacteriales</taxon>
        <taxon>Flavobacteriaceae</taxon>
        <taxon>Aquimarina</taxon>
    </lineage>
</organism>
<accession>A0A1M6KIL8</accession>
<evidence type="ECO:0000256" key="1">
    <source>
        <dbReference type="SAM" id="SignalP"/>
    </source>
</evidence>
<feature type="signal peptide" evidence="1">
    <location>
        <begin position="1"/>
        <end position="25"/>
    </location>
</feature>
<gene>
    <name evidence="2" type="ORF">SAMN04488508_11137</name>
</gene>
<dbReference type="STRING" id="570521.SAMN04488508_11137"/>
<dbReference type="OrthoDB" id="1144931at2"/>
<evidence type="ECO:0000313" key="3">
    <source>
        <dbReference type="Proteomes" id="UP000184432"/>
    </source>
</evidence>
<name>A0A1M6KIL8_9FLAO</name>
<dbReference type="Proteomes" id="UP000184432">
    <property type="component" value="Unassembled WGS sequence"/>
</dbReference>
<feature type="chain" id="PRO_5012861631" evidence="1">
    <location>
        <begin position="26"/>
        <end position="157"/>
    </location>
</feature>